<keyword evidence="3" id="KW-0862">Zinc</keyword>
<protein>
    <recommendedName>
        <fullName evidence="4">CXXC-type domain-containing protein</fullName>
    </recommendedName>
</protein>
<evidence type="ECO:0000313" key="5">
    <source>
        <dbReference type="EnsemblProtists" id="EOD40878"/>
    </source>
</evidence>
<dbReference type="STRING" id="2903.R1DZQ1"/>
<sequence>MMKPTFSFKRAARARCAQCAGCQWKTDCGVCRECRDKISFGGSGLRKKVCRARVCLNLQPRNTHSARLANDRGQQSVAGWQQHLAAQPPPALAPNPSPADLAALASTYSAAVAAYPCAPFAILENGYPAPHHIVAGVLAGAYLPTGERELLTAKEQEILSAVAERTKRLEAWVANRGGAWDPPTLEAWVASQAQAQAQASRPAANTFPNVEARLLLPPRR</sequence>
<keyword evidence="6" id="KW-1185">Reference proteome</keyword>
<dbReference type="GO" id="GO:0008270">
    <property type="term" value="F:zinc ion binding"/>
    <property type="evidence" value="ECO:0007669"/>
    <property type="project" value="UniProtKB-KW"/>
</dbReference>
<evidence type="ECO:0000256" key="1">
    <source>
        <dbReference type="ARBA" id="ARBA00022723"/>
    </source>
</evidence>
<dbReference type="InterPro" id="IPR002857">
    <property type="entry name" value="Znf_CXXC"/>
</dbReference>
<reference evidence="6" key="1">
    <citation type="journal article" date="2013" name="Nature">
        <title>Pan genome of the phytoplankton Emiliania underpins its global distribution.</title>
        <authorList>
            <person name="Read B.A."/>
            <person name="Kegel J."/>
            <person name="Klute M.J."/>
            <person name="Kuo A."/>
            <person name="Lefebvre S.C."/>
            <person name="Maumus F."/>
            <person name="Mayer C."/>
            <person name="Miller J."/>
            <person name="Monier A."/>
            <person name="Salamov A."/>
            <person name="Young J."/>
            <person name="Aguilar M."/>
            <person name="Claverie J.M."/>
            <person name="Frickenhaus S."/>
            <person name="Gonzalez K."/>
            <person name="Herman E.K."/>
            <person name="Lin Y.C."/>
            <person name="Napier J."/>
            <person name="Ogata H."/>
            <person name="Sarno A.F."/>
            <person name="Shmutz J."/>
            <person name="Schroeder D."/>
            <person name="de Vargas C."/>
            <person name="Verret F."/>
            <person name="von Dassow P."/>
            <person name="Valentin K."/>
            <person name="Van de Peer Y."/>
            <person name="Wheeler G."/>
            <person name="Dacks J.B."/>
            <person name="Delwiche C.F."/>
            <person name="Dyhrman S.T."/>
            <person name="Glockner G."/>
            <person name="John U."/>
            <person name="Richards T."/>
            <person name="Worden A.Z."/>
            <person name="Zhang X."/>
            <person name="Grigoriev I.V."/>
            <person name="Allen A.E."/>
            <person name="Bidle K."/>
            <person name="Borodovsky M."/>
            <person name="Bowler C."/>
            <person name="Brownlee C."/>
            <person name="Cock J.M."/>
            <person name="Elias M."/>
            <person name="Gladyshev V.N."/>
            <person name="Groth M."/>
            <person name="Guda C."/>
            <person name="Hadaegh A."/>
            <person name="Iglesias-Rodriguez M.D."/>
            <person name="Jenkins J."/>
            <person name="Jones B.M."/>
            <person name="Lawson T."/>
            <person name="Leese F."/>
            <person name="Lindquist E."/>
            <person name="Lobanov A."/>
            <person name="Lomsadze A."/>
            <person name="Malik S.B."/>
            <person name="Marsh M.E."/>
            <person name="Mackinder L."/>
            <person name="Mock T."/>
            <person name="Mueller-Roeber B."/>
            <person name="Pagarete A."/>
            <person name="Parker M."/>
            <person name="Probert I."/>
            <person name="Quesneville H."/>
            <person name="Raines C."/>
            <person name="Rensing S.A."/>
            <person name="Riano-Pachon D.M."/>
            <person name="Richier S."/>
            <person name="Rokitta S."/>
            <person name="Shiraiwa Y."/>
            <person name="Soanes D.M."/>
            <person name="van der Giezen M."/>
            <person name="Wahlund T.M."/>
            <person name="Williams B."/>
            <person name="Wilson W."/>
            <person name="Wolfe G."/>
            <person name="Wurch L.L."/>
        </authorList>
    </citation>
    <scope>NUCLEOTIDE SEQUENCE</scope>
</reference>
<proteinExistence type="predicted"/>
<keyword evidence="2" id="KW-0863">Zinc-finger</keyword>
<dbReference type="EnsemblProtists" id="EOD40878">
    <property type="protein sequence ID" value="EOD40878"/>
    <property type="gene ID" value="EMIHUDRAFT_222263"/>
</dbReference>
<organism evidence="5 6">
    <name type="scientific">Emiliania huxleyi (strain CCMP1516)</name>
    <dbReference type="NCBI Taxonomy" id="280463"/>
    <lineage>
        <taxon>Eukaryota</taxon>
        <taxon>Haptista</taxon>
        <taxon>Haptophyta</taxon>
        <taxon>Prymnesiophyceae</taxon>
        <taxon>Isochrysidales</taxon>
        <taxon>Noelaerhabdaceae</taxon>
        <taxon>Emiliania</taxon>
    </lineage>
</organism>
<dbReference type="AlphaFoldDB" id="A0A0D3KYP3"/>
<dbReference type="PaxDb" id="2903-EOD40878"/>
<evidence type="ECO:0000256" key="3">
    <source>
        <dbReference type="ARBA" id="ARBA00022833"/>
    </source>
</evidence>
<evidence type="ECO:0000259" key="4">
    <source>
        <dbReference type="PROSITE" id="PS51058"/>
    </source>
</evidence>
<evidence type="ECO:0000313" key="6">
    <source>
        <dbReference type="Proteomes" id="UP000013827"/>
    </source>
</evidence>
<dbReference type="PROSITE" id="PS51058">
    <property type="entry name" value="ZF_CXXC"/>
    <property type="match status" value="1"/>
</dbReference>
<dbReference type="Proteomes" id="UP000013827">
    <property type="component" value="Unassembled WGS sequence"/>
</dbReference>
<feature type="domain" description="CXXC-type" evidence="4">
    <location>
        <begin position="9"/>
        <end position="56"/>
    </location>
</feature>
<dbReference type="Pfam" id="PF02008">
    <property type="entry name" value="zf-CXXC"/>
    <property type="match status" value="1"/>
</dbReference>
<dbReference type="GeneID" id="17286148"/>
<name>A0A0D3KYP3_EMIH1</name>
<reference evidence="5" key="2">
    <citation type="submission" date="2024-10" db="UniProtKB">
        <authorList>
            <consortium name="EnsemblProtists"/>
        </authorList>
    </citation>
    <scope>IDENTIFICATION</scope>
</reference>
<dbReference type="RefSeq" id="XP_005793307.1">
    <property type="nucleotide sequence ID" value="XM_005793250.1"/>
</dbReference>
<evidence type="ECO:0000256" key="2">
    <source>
        <dbReference type="ARBA" id="ARBA00022771"/>
    </source>
</evidence>
<accession>A0A0D3KYP3</accession>
<dbReference type="HOGENOM" id="CLU_1258108_0_0_1"/>
<dbReference type="GO" id="GO:0003677">
    <property type="term" value="F:DNA binding"/>
    <property type="evidence" value="ECO:0007669"/>
    <property type="project" value="InterPro"/>
</dbReference>
<dbReference type="KEGG" id="ehx:EMIHUDRAFT_222263"/>
<keyword evidence="1" id="KW-0479">Metal-binding</keyword>